<accession>A0A923RP79</accession>
<evidence type="ECO:0000313" key="1">
    <source>
        <dbReference type="EMBL" id="MBC5688229.1"/>
    </source>
</evidence>
<sequence length="149" mass="17490">MPDYIKYCAECQRLHLPKEFAYPVWGYKFILPEEATECEYGHPIKTLNVTYQDFKVWMDVAIDPNFFDAMIKLHDEDIIEYELKMSQLRTQVEQQKAAEESNKPKCPTCQSTNIRKITTASKATNAVLFGLFGNKRKMQFHCNNCGYEW</sequence>
<reference evidence="1" key="1">
    <citation type="submission" date="2020-08" db="EMBL/GenBank/DDBJ databases">
        <title>Genome public.</title>
        <authorList>
            <person name="Liu C."/>
            <person name="Sun Q."/>
        </authorList>
    </citation>
    <scope>NUCLEOTIDE SEQUENCE</scope>
    <source>
        <strain evidence="1">NSJ-55</strain>
    </source>
</reference>
<dbReference type="RefSeq" id="WP_186874858.1">
    <property type="nucleotide sequence ID" value="NZ_JACOPF010000001.1"/>
</dbReference>
<proteinExistence type="predicted"/>
<organism evidence="1 2">
    <name type="scientific">Mediterraneibacter hominis</name>
    <dbReference type="NCBI Taxonomy" id="2763054"/>
    <lineage>
        <taxon>Bacteria</taxon>
        <taxon>Bacillati</taxon>
        <taxon>Bacillota</taxon>
        <taxon>Clostridia</taxon>
        <taxon>Lachnospirales</taxon>
        <taxon>Lachnospiraceae</taxon>
        <taxon>Mediterraneibacter</taxon>
    </lineage>
</organism>
<protein>
    <submittedName>
        <fullName evidence="1">Uncharacterized protein</fullName>
    </submittedName>
</protein>
<dbReference type="EMBL" id="JACOPF010000001">
    <property type="protein sequence ID" value="MBC5688229.1"/>
    <property type="molecule type" value="Genomic_DNA"/>
</dbReference>
<dbReference type="Proteomes" id="UP000652477">
    <property type="component" value="Unassembled WGS sequence"/>
</dbReference>
<comment type="caution">
    <text evidence="1">The sequence shown here is derived from an EMBL/GenBank/DDBJ whole genome shotgun (WGS) entry which is preliminary data.</text>
</comment>
<name>A0A923RP79_9FIRM</name>
<evidence type="ECO:0000313" key="2">
    <source>
        <dbReference type="Proteomes" id="UP000652477"/>
    </source>
</evidence>
<dbReference type="AlphaFoldDB" id="A0A923RP79"/>
<keyword evidence="2" id="KW-1185">Reference proteome</keyword>
<gene>
    <name evidence="1" type="ORF">H8S37_04705</name>
</gene>